<evidence type="ECO:0000313" key="2">
    <source>
        <dbReference type="EMBL" id="MCY9518193.1"/>
    </source>
</evidence>
<dbReference type="Pfam" id="PF13343">
    <property type="entry name" value="SBP_bac_6"/>
    <property type="match status" value="1"/>
</dbReference>
<protein>
    <submittedName>
        <fullName evidence="2">ABC transporter substrate-binding protein</fullName>
    </submittedName>
</protein>
<accession>A0ABT4DPJ1</accession>
<gene>
    <name evidence="2" type="ORF">M5X09_00740</name>
</gene>
<keyword evidence="1" id="KW-0732">Signal</keyword>
<dbReference type="PANTHER" id="PTHR30006:SF2">
    <property type="entry name" value="ABC TRANSPORTER SUBSTRATE-BINDING PROTEIN"/>
    <property type="match status" value="1"/>
</dbReference>
<dbReference type="EMBL" id="JAMDLW010000001">
    <property type="protein sequence ID" value="MCY9518193.1"/>
    <property type="molecule type" value="Genomic_DNA"/>
</dbReference>
<dbReference type="PANTHER" id="PTHR30006">
    <property type="entry name" value="THIAMINE-BINDING PERIPLASMIC PROTEIN-RELATED"/>
    <property type="match status" value="1"/>
</dbReference>
<organism evidence="2 3">
    <name type="scientific">Paenibacillus apiarius</name>
    <dbReference type="NCBI Taxonomy" id="46240"/>
    <lineage>
        <taxon>Bacteria</taxon>
        <taxon>Bacillati</taxon>
        <taxon>Bacillota</taxon>
        <taxon>Bacilli</taxon>
        <taxon>Bacillales</taxon>
        <taxon>Paenibacillaceae</taxon>
        <taxon>Paenibacillus</taxon>
    </lineage>
</organism>
<evidence type="ECO:0000313" key="3">
    <source>
        <dbReference type="Proteomes" id="UP001207626"/>
    </source>
</evidence>
<proteinExistence type="predicted"/>
<keyword evidence="3" id="KW-1185">Reference proteome</keyword>
<sequence>MKRIFFFLWIGICGLMLVSCSKDQHTDPFQTGEFPDLKGRHLVAYVAAREEVGNALLSSFCETRGCTYEYIRLSTEEILRRVTAENGKPQADLVLGGTVDAHIQMKQQQLSSPARSHNAAFISEHVKDADGYWYGYEAEQLAIAVNEERWREELKPSGIPLPQTWEDLLDPAYQGSIVMSDPKYSGTAYTFLLSLFERWGDDRAAGYLRRLNENIGALTVNGYMPAQYVSVGEYTIGINFFGDQRKLREAGFPIASIVPEDTGISVNAVSKLKHAPHGNIADTFIDYCLSSEAAAEVLERMSYGIPTVRQDKMERLDTAVIHREESTERHDRIIEIWDKLRSTTPRKGR</sequence>
<reference evidence="2 3" key="1">
    <citation type="submission" date="2022-05" db="EMBL/GenBank/DDBJ databases">
        <title>Genome Sequencing of Bee-Associated Microbes.</title>
        <authorList>
            <person name="Dunlap C."/>
        </authorList>
    </citation>
    <scope>NUCLEOTIDE SEQUENCE [LARGE SCALE GENOMIC DNA]</scope>
    <source>
        <strain evidence="2 3">NRRL NRS-1438</strain>
    </source>
</reference>
<comment type="caution">
    <text evidence="2">The sequence shown here is derived from an EMBL/GenBank/DDBJ whole genome shotgun (WGS) entry which is preliminary data.</text>
</comment>
<evidence type="ECO:0000256" key="1">
    <source>
        <dbReference type="ARBA" id="ARBA00022729"/>
    </source>
</evidence>
<dbReference type="SUPFAM" id="SSF53850">
    <property type="entry name" value="Periplasmic binding protein-like II"/>
    <property type="match status" value="1"/>
</dbReference>
<dbReference type="Proteomes" id="UP001207626">
    <property type="component" value="Unassembled WGS sequence"/>
</dbReference>
<dbReference type="RefSeq" id="WP_087432681.1">
    <property type="nucleotide sequence ID" value="NZ_JAMDLV010000009.1"/>
</dbReference>
<name>A0ABT4DPJ1_9BACL</name>
<dbReference type="Gene3D" id="3.40.190.10">
    <property type="entry name" value="Periplasmic binding protein-like II"/>
    <property type="match status" value="2"/>
</dbReference>
<dbReference type="PROSITE" id="PS51257">
    <property type="entry name" value="PROKAR_LIPOPROTEIN"/>
    <property type="match status" value="1"/>
</dbReference>
<dbReference type="CDD" id="cd13544">
    <property type="entry name" value="PBP2_Fbp_like_1"/>
    <property type="match status" value="1"/>
</dbReference>